<evidence type="ECO:0000256" key="8">
    <source>
        <dbReference type="ARBA" id="ARBA00047899"/>
    </source>
</evidence>
<keyword evidence="4" id="KW-0808">Transferase</keyword>
<gene>
    <name evidence="14" type="primary">si:zfos-2326c3.2</name>
</gene>
<keyword evidence="6" id="KW-0418">Kinase</keyword>
<dbReference type="InterPro" id="IPR011009">
    <property type="entry name" value="Kinase-like_dom_sf"/>
</dbReference>
<dbReference type="GeneID" id="100703189"/>
<evidence type="ECO:0000256" key="10">
    <source>
        <dbReference type="PROSITE-ProRule" id="PRU10141"/>
    </source>
</evidence>
<reference evidence="14" key="3">
    <citation type="submission" date="2025-09" db="UniProtKB">
        <authorList>
            <consortium name="Ensembl"/>
        </authorList>
    </citation>
    <scope>IDENTIFICATION</scope>
</reference>
<feature type="compositionally biased region" description="Polar residues" evidence="11">
    <location>
        <begin position="499"/>
        <end position="520"/>
    </location>
</feature>
<protein>
    <recommendedName>
        <fullName evidence="2">non-specific serine/threonine protein kinase</fullName>
        <ecNumber evidence="2">2.7.11.1</ecNumber>
    </recommendedName>
</protein>
<feature type="compositionally biased region" description="Low complexity" evidence="11">
    <location>
        <begin position="565"/>
        <end position="590"/>
    </location>
</feature>
<feature type="binding site" evidence="10">
    <location>
        <position position="54"/>
    </location>
    <ligand>
        <name>ATP</name>
        <dbReference type="ChEBI" id="CHEBI:30616"/>
    </ligand>
</feature>
<dbReference type="Ensembl" id="ENSONIT00000055050.1">
    <property type="protein sequence ID" value="ENSONIP00000068156.1"/>
    <property type="gene ID" value="ENSONIG00000015844.2"/>
</dbReference>
<feature type="compositionally biased region" description="Basic and acidic residues" evidence="11">
    <location>
        <begin position="455"/>
        <end position="464"/>
    </location>
</feature>
<feature type="compositionally biased region" description="Low complexity" evidence="11">
    <location>
        <begin position="832"/>
        <end position="842"/>
    </location>
</feature>
<evidence type="ECO:0000256" key="4">
    <source>
        <dbReference type="ARBA" id="ARBA00022679"/>
    </source>
</evidence>
<feature type="region of interest" description="Disordered" evidence="11">
    <location>
        <begin position="455"/>
        <end position="476"/>
    </location>
</feature>
<keyword evidence="7 10" id="KW-0067">ATP-binding</keyword>
<dbReference type="InterPro" id="IPR001180">
    <property type="entry name" value="CNH_dom"/>
</dbReference>
<feature type="region of interest" description="Disordered" evidence="11">
    <location>
        <begin position="494"/>
        <end position="617"/>
    </location>
</feature>
<accession>A0A669EAW3</accession>
<feature type="compositionally biased region" description="Acidic residues" evidence="11">
    <location>
        <begin position="324"/>
        <end position="338"/>
    </location>
</feature>
<dbReference type="EC" id="2.7.11.1" evidence="2"/>
<name>A0A669EAW3_ORENI</name>
<keyword evidence="3" id="KW-0723">Serine/threonine-protein kinase</keyword>
<feature type="domain" description="CNH" evidence="13">
    <location>
        <begin position="907"/>
        <end position="1194"/>
    </location>
</feature>
<dbReference type="PANTHER" id="PTHR47096">
    <property type="entry name" value="MISSHAPEN LIKE KINASE 1"/>
    <property type="match status" value="1"/>
</dbReference>
<comment type="similarity">
    <text evidence="1">Belongs to the protein kinase superfamily. STE Ser/Thr protein kinase family. STE20 subfamily.</text>
</comment>
<dbReference type="GeneTree" id="ENSGT00950000183196"/>
<evidence type="ECO:0000256" key="5">
    <source>
        <dbReference type="ARBA" id="ARBA00022741"/>
    </source>
</evidence>
<evidence type="ECO:0000256" key="2">
    <source>
        <dbReference type="ARBA" id="ARBA00012513"/>
    </source>
</evidence>
<feature type="region of interest" description="Disordered" evidence="11">
    <location>
        <begin position="705"/>
        <end position="755"/>
    </location>
</feature>
<dbReference type="InterPro" id="IPR000719">
    <property type="entry name" value="Prot_kinase_dom"/>
</dbReference>
<evidence type="ECO:0000256" key="11">
    <source>
        <dbReference type="SAM" id="MobiDB-lite"/>
    </source>
</evidence>
<dbReference type="CDD" id="cd06636">
    <property type="entry name" value="STKc_MAP4K4_6_N"/>
    <property type="match status" value="1"/>
</dbReference>
<dbReference type="Pfam" id="PF00069">
    <property type="entry name" value="Pkinase"/>
    <property type="match status" value="1"/>
</dbReference>
<dbReference type="Gene3D" id="3.30.200.20">
    <property type="entry name" value="Phosphorylase Kinase, domain 1"/>
    <property type="match status" value="1"/>
</dbReference>
<dbReference type="SMART" id="SM00220">
    <property type="entry name" value="S_TKc"/>
    <property type="match status" value="1"/>
</dbReference>
<dbReference type="AlphaFoldDB" id="A0A669EAW3"/>
<dbReference type="Gene3D" id="1.10.510.10">
    <property type="entry name" value="Transferase(Phosphotransferase) domain 1"/>
    <property type="match status" value="1"/>
</dbReference>
<dbReference type="PROSITE" id="PS50219">
    <property type="entry name" value="CNH"/>
    <property type="match status" value="1"/>
</dbReference>
<evidence type="ECO:0000256" key="7">
    <source>
        <dbReference type="ARBA" id="ARBA00022840"/>
    </source>
</evidence>
<feature type="compositionally biased region" description="Basic and acidic residues" evidence="11">
    <location>
        <begin position="547"/>
        <end position="556"/>
    </location>
</feature>
<dbReference type="Pfam" id="PF00780">
    <property type="entry name" value="CNH"/>
    <property type="match status" value="1"/>
</dbReference>
<feature type="region of interest" description="Disordered" evidence="11">
    <location>
        <begin position="307"/>
        <end position="344"/>
    </location>
</feature>
<comment type="catalytic activity">
    <reaction evidence="9">
        <text>L-seryl-[protein] + ATP = O-phospho-L-seryl-[protein] + ADP + H(+)</text>
        <dbReference type="Rhea" id="RHEA:17989"/>
        <dbReference type="Rhea" id="RHEA-COMP:9863"/>
        <dbReference type="Rhea" id="RHEA-COMP:11604"/>
        <dbReference type="ChEBI" id="CHEBI:15378"/>
        <dbReference type="ChEBI" id="CHEBI:29999"/>
        <dbReference type="ChEBI" id="CHEBI:30616"/>
        <dbReference type="ChEBI" id="CHEBI:83421"/>
        <dbReference type="ChEBI" id="CHEBI:456216"/>
        <dbReference type="EC" id="2.7.11.1"/>
    </reaction>
</comment>
<keyword evidence="15" id="KW-1185">Reference proteome</keyword>
<organism evidence="14 15">
    <name type="scientific">Oreochromis niloticus</name>
    <name type="common">Nile tilapia</name>
    <name type="synonym">Tilapia nilotica</name>
    <dbReference type="NCBI Taxonomy" id="8128"/>
    <lineage>
        <taxon>Eukaryota</taxon>
        <taxon>Metazoa</taxon>
        <taxon>Chordata</taxon>
        <taxon>Craniata</taxon>
        <taxon>Vertebrata</taxon>
        <taxon>Euteleostomi</taxon>
        <taxon>Actinopterygii</taxon>
        <taxon>Neopterygii</taxon>
        <taxon>Teleostei</taxon>
        <taxon>Neoteleostei</taxon>
        <taxon>Acanthomorphata</taxon>
        <taxon>Ovalentaria</taxon>
        <taxon>Cichlomorphae</taxon>
        <taxon>Cichliformes</taxon>
        <taxon>Cichlidae</taxon>
        <taxon>African cichlids</taxon>
        <taxon>Pseudocrenilabrinae</taxon>
        <taxon>Oreochromini</taxon>
        <taxon>Oreochromis</taxon>
    </lineage>
</organism>
<dbReference type="InterPro" id="IPR008271">
    <property type="entry name" value="Ser/Thr_kinase_AS"/>
</dbReference>
<dbReference type="OrthoDB" id="8693905at2759"/>
<reference evidence="14" key="2">
    <citation type="submission" date="2025-08" db="UniProtKB">
        <authorList>
            <consortium name="Ensembl"/>
        </authorList>
    </citation>
    <scope>IDENTIFICATION</scope>
</reference>
<proteinExistence type="inferred from homology"/>
<feature type="compositionally biased region" description="Basic and acidic residues" evidence="11">
    <location>
        <begin position="360"/>
        <end position="370"/>
    </location>
</feature>
<dbReference type="GO" id="GO:0004674">
    <property type="term" value="F:protein serine/threonine kinase activity"/>
    <property type="evidence" value="ECO:0007669"/>
    <property type="project" value="UniProtKB-KW"/>
</dbReference>
<dbReference type="RefSeq" id="XP_013130874.1">
    <property type="nucleotide sequence ID" value="XM_013275420.3"/>
</dbReference>
<evidence type="ECO:0000259" key="12">
    <source>
        <dbReference type="PROSITE" id="PS50011"/>
    </source>
</evidence>
<evidence type="ECO:0000256" key="1">
    <source>
        <dbReference type="ARBA" id="ARBA00008874"/>
    </source>
</evidence>
<dbReference type="PROSITE" id="PS00107">
    <property type="entry name" value="PROTEIN_KINASE_ATP"/>
    <property type="match status" value="1"/>
</dbReference>
<evidence type="ECO:0000259" key="13">
    <source>
        <dbReference type="PROSITE" id="PS50219"/>
    </source>
</evidence>
<feature type="region of interest" description="Disordered" evidence="11">
    <location>
        <begin position="858"/>
        <end position="895"/>
    </location>
</feature>
<reference evidence="15" key="1">
    <citation type="submission" date="2012-01" db="EMBL/GenBank/DDBJ databases">
        <title>The Genome Sequence of Oreochromis niloticus (Nile Tilapia).</title>
        <authorList>
            <consortium name="Broad Institute Genome Assembly Team"/>
            <consortium name="Broad Institute Sequencing Platform"/>
            <person name="Di Palma F."/>
            <person name="Johnson J."/>
            <person name="Lander E.S."/>
            <person name="Lindblad-Toh K."/>
        </authorList>
    </citation>
    <scope>NUCLEOTIDE SEQUENCE [LARGE SCALE GENOMIC DNA]</scope>
</reference>
<dbReference type="PROSITE" id="PS50011">
    <property type="entry name" value="PROTEIN_KINASE_DOM"/>
    <property type="match status" value="1"/>
</dbReference>
<feature type="region of interest" description="Disordered" evidence="11">
    <location>
        <begin position="360"/>
        <end position="390"/>
    </location>
</feature>
<evidence type="ECO:0000313" key="15">
    <source>
        <dbReference type="Proteomes" id="UP000005207"/>
    </source>
</evidence>
<dbReference type="PROSITE" id="PS00108">
    <property type="entry name" value="PROTEIN_KINASE_ST"/>
    <property type="match status" value="1"/>
</dbReference>
<comment type="catalytic activity">
    <reaction evidence="8">
        <text>L-threonyl-[protein] + ATP = O-phospho-L-threonyl-[protein] + ADP + H(+)</text>
        <dbReference type="Rhea" id="RHEA:46608"/>
        <dbReference type="Rhea" id="RHEA-COMP:11060"/>
        <dbReference type="Rhea" id="RHEA-COMP:11605"/>
        <dbReference type="ChEBI" id="CHEBI:15378"/>
        <dbReference type="ChEBI" id="CHEBI:30013"/>
        <dbReference type="ChEBI" id="CHEBI:30616"/>
        <dbReference type="ChEBI" id="CHEBI:61977"/>
        <dbReference type="ChEBI" id="CHEBI:456216"/>
        <dbReference type="EC" id="2.7.11.1"/>
    </reaction>
</comment>
<dbReference type="InterPro" id="IPR017441">
    <property type="entry name" value="Protein_kinase_ATP_BS"/>
</dbReference>
<evidence type="ECO:0000256" key="6">
    <source>
        <dbReference type="ARBA" id="ARBA00022777"/>
    </source>
</evidence>
<dbReference type="InterPro" id="IPR051700">
    <property type="entry name" value="STE20_Ser-Thr_kinase"/>
</dbReference>
<evidence type="ECO:0000313" key="14">
    <source>
        <dbReference type="Ensembl" id="ENSONIP00000068156.1"/>
    </source>
</evidence>
<dbReference type="PANTHER" id="PTHR47096:SF1">
    <property type="entry name" value="MISSHAPEN LIKE KINASE 1"/>
    <property type="match status" value="1"/>
</dbReference>
<evidence type="ECO:0000256" key="9">
    <source>
        <dbReference type="ARBA" id="ARBA00048679"/>
    </source>
</evidence>
<dbReference type="Proteomes" id="UP000005207">
    <property type="component" value="Linkage group LG2"/>
</dbReference>
<sequence length="1220" mass="137155">MSRENTTRSLDSIDLAALRDPAGIFELVEVVGNGTYGQVYKGRHVKTGQLAAIKVMEVTEEEEEEIKLEINMLKSYSHHRNIATYYGAFIKKGPAGQDHQLWLVMEYCGAGSVTDLVKKTKGNCLKEDWIAYICREVLRGLSHLHSHHVIHRDIKGQNVLLTENAEVKLVDFGVSAQLDKTIGRRNTFIGTPYWMAPEVIACDENPEATYDYRSDLWSLGITALEMAEGAPPLCDMHPMRALFLIPRNPPPKLKSKKWSKRFLTFVDSCLIKNHLHRPTTDVLLRHAFIKDLANERQVRIMLKDHLDRTRKKREKEGPEYEYSGSEEEDDEVTEEEGEPSSIVNVPGEWTLRREFLRLQTEDHEGGRDGGRGGGGGGQRGQQALQQQLEEQERYKQQILADRQRRIQQQQEQRQKLEDQRRQLTDCAFQWGELQEVFLGEESELHDNRILVDEGNKRSDRRQDQAGRQWSADVSVRPLDSAAEQRAVAPNQLLQRKAQHSQSRLQPQAKSQPLAQHQQPSAGRRSHRTLPKDQTQLLSLQHDHRHREKEQQRKREMPVAAPHKLTANSGNTAAAAAAASPRRSPVSQSSANENLRSSRDAPHSSSMSDMAISPLSPFSPMSPTDSVFWDSVETPPKVPERTTSKYYCREPMIGHKRAASSGSPVSAADKSGRCASHGGSSISSNRPGYFKLESPLLQQHPHRKLDNISSGHTQGIKPALGRLNKATEYSSSSDEVGSSDDEERNGSGMSNGKGKYFRGIPDGIVLQPHRNLNQISQLGSDDTYLLPDLLQKLSSSSPTHNAFSQEQRARALGYLRSPTSPGSPTHQDLHDIGSPTGKSLTSSSSSFLPFIDPRLIPISSPPQSPTSIKGEPLKRENHRKGSVVNVNPTNIRPQSDTPEIRKYKKKFNAEVLCAGLWGVNLLVGTENGLWLLDRSGQGKVYPLISRRRFQQMDVLEGLNVLITISGKKNKLRLYYLSWLRNKILRNDPEVEKRQGWTSVGDLEGCVHYKVVRYEKIKFLVIALKNAVEVYAWAPKPYHKFMAFKSFRTLPQKPLSVDLTVEEGQRLKVIYGSVSGFHAIDVDSGTPYDLYLPTHIPGPVRPHAIIILPNKAGTEVLVCYEDEGVYIDTYGRITKDTVLQWGEMPTSVAYLQSNQVMGWGEKAIELRSANTGNLEGVFMHKKAQKLKFLCERNDKVFFASVQSGGSSQIYFMTLGQNSLFNW</sequence>
<feature type="compositionally biased region" description="Polar residues" evidence="11">
    <location>
        <begin position="883"/>
        <end position="895"/>
    </location>
</feature>
<dbReference type="FunFam" id="1.10.510.10:FF:000003">
    <property type="entry name" value="TRAF2 and NCK-interacting protein kinase isoform 4"/>
    <property type="match status" value="1"/>
</dbReference>
<evidence type="ECO:0000256" key="3">
    <source>
        <dbReference type="ARBA" id="ARBA00022527"/>
    </source>
</evidence>
<dbReference type="FunFam" id="3.30.200.20:FF:000006">
    <property type="entry name" value="TRAF2 and NCK-interacting protein kinase isoform 4"/>
    <property type="match status" value="1"/>
</dbReference>
<keyword evidence="5 10" id="KW-0547">Nucleotide-binding</keyword>
<feature type="region of interest" description="Disordered" evidence="11">
    <location>
        <begin position="655"/>
        <end position="686"/>
    </location>
</feature>
<feature type="domain" description="Protein kinase" evidence="12">
    <location>
        <begin position="25"/>
        <end position="289"/>
    </location>
</feature>
<dbReference type="GO" id="GO:0005829">
    <property type="term" value="C:cytosol"/>
    <property type="evidence" value="ECO:0007669"/>
    <property type="project" value="TreeGrafter"/>
</dbReference>
<feature type="region of interest" description="Disordered" evidence="11">
    <location>
        <begin position="817"/>
        <end position="842"/>
    </location>
</feature>
<dbReference type="GO" id="GO:0005524">
    <property type="term" value="F:ATP binding"/>
    <property type="evidence" value="ECO:0007669"/>
    <property type="project" value="UniProtKB-UniRule"/>
</dbReference>
<dbReference type="SUPFAM" id="SSF56112">
    <property type="entry name" value="Protein kinase-like (PK-like)"/>
    <property type="match status" value="1"/>
</dbReference>
<dbReference type="SMART" id="SM00036">
    <property type="entry name" value="CNH"/>
    <property type="match status" value="1"/>
</dbReference>